<organism evidence="1 2">
    <name type="scientific">Heracleum sosnowskyi</name>
    <dbReference type="NCBI Taxonomy" id="360622"/>
    <lineage>
        <taxon>Eukaryota</taxon>
        <taxon>Viridiplantae</taxon>
        <taxon>Streptophyta</taxon>
        <taxon>Embryophyta</taxon>
        <taxon>Tracheophyta</taxon>
        <taxon>Spermatophyta</taxon>
        <taxon>Magnoliopsida</taxon>
        <taxon>eudicotyledons</taxon>
        <taxon>Gunneridae</taxon>
        <taxon>Pentapetalae</taxon>
        <taxon>asterids</taxon>
        <taxon>campanulids</taxon>
        <taxon>Apiales</taxon>
        <taxon>Apiaceae</taxon>
        <taxon>Apioideae</taxon>
        <taxon>apioid superclade</taxon>
        <taxon>Tordylieae</taxon>
        <taxon>Tordyliinae</taxon>
        <taxon>Heracleum</taxon>
    </lineage>
</organism>
<comment type="caution">
    <text evidence="1">The sequence shown here is derived from an EMBL/GenBank/DDBJ whole genome shotgun (WGS) entry which is preliminary data.</text>
</comment>
<proteinExistence type="predicted"/>
<dbReference type="EMBL" id="JAUIZM010000001">
    <property type="protein sequence ID" value="KAK1404901.1"/>
    <property type="molecule type" value="Genomic_DNA"/>
</dbReference>
<sequence>MSVERSLEAWEEVQRHSHDLADRFTQGFTGLLNPDRFTNGFNGLIPSPLSFSWPNPVEFPNHNFVKDFNISNNYASAIDGVGSKLGKARNDFGASISGVVDKFVRVLPLPFKKKDGNVVNTLRLEGNVDKGGEDIGCLAMRFRDFGFVETGGRSLESSVEEERGLGFNFDDSGFGDKRQRSLNITSTYDSRRRNVQSSLSAGSDLWRVEASTGSDSSGSEDSSSLLVQLGPILYIRDATFLLPVHFSRQHLLWYGYDRKNGMHTICPAVWSKNRSWALMSLICLNPIACPFIDLQHPNGQFTYTSGEGLSTSAFLPFRGGLLQAQGQYPGEMKFSYSRKNKWGTRITPTVQWPDRSFTLGLDQALSWKRSGLMVRPSVQVSLNPTFGGSNPGVQAEIVHSVKEELSLICGCALATHPSAYASVSLGRSKWNGNVGSSGVVVRAETPLSSVGRPSFSIQLNSGLEF</sequence>
<reference evidence="1" key="2">
    <citation type="submission" date="2023-05" db="EMBL/GenBank/DDBJ databases">
        <authorList>
            <person name="Schelkunov M.I."/>
        </authorList>
    </citation>
    <scope>NUCLEOTIDE SEQUENCE</scope>
    <source>
        <strain evidence="1">Hsosn_3</strain>
        <tissue evidence="1">Leaf</tissue>
    </source>
</reference>
<gene>
    <name evidence="1" type="ORF">POM88_004506</name>
</gene>
<evidence type="ECO:0000313" key="2">
    <source>
        <dbReference type="Proteomes" id="UP001237642"/>
    </source>
</evidence>
<dbReference type="PANTHER" id="PTHR34541">
    <property type="entry name" value="OS01G0729900 PROTEIN"/>
    <property type="match status" value="1"/>
</dbReference>
<dbReference type="PANTHER" id="PTHR34541:SF2">
    <property type="entry name" value="OS01G0729900 PROTEIN"/>
    <property type="match status" value="1"/>
</dbReference>
<reference evidence="1" key="1">
    <citation type="submission" date="2023-02" db="EMBL/GenBank/DDBJ databases">
        <title>Genome of toxic invasive species Heracleum sosnowskyi carries increased number of genes despite the absence of recent whole-genome duplications.</title>
        <authorList>
            <person name="Schelkunov M."/>
            <person name="Shtratnikova V."/>
            <person name="Makarenko M."/>
            <person name="Klepikova A."/>
            <person name="Omelchenko D."/>
            <person name="Novikova G."/>
            <person name="Obukhova E."/>
            <person name="Bogdanov V."/>
            <person name="Penin A."/>
            <person name="Logacheva M."/>
        </authorList>
    </citation>
    <scope>NUCLEOTIDE SEQUENCE</scope>
    <source>
        <strain evidence="1">Hsosn_3</strain>
        <tissue evidence="1">Leaf</tissue>
    </source>
</reference>
<accession>A0AAD8JJM3</accession>
<name>A0AAD8JJM3_9APIA</name>
<dbReference type="AlphaFoldDB" id="A0AAD8JJM3"/>
<keyword evidence="2" id="KW-1185">Reference proteome</keyword>
<dbReference type="Proteomes" id="UP001237642">
    <property type="component" value="Unassembled WGS sequence"/>
</dbReference>
<evidence type="ECO:0000313" key="1">
    <source>
        <dbReference type="EMBL" id="KAK1404901.1"/>
    </source>
</evidence>
<protein>
    <submittedName>
        <fullName evidence="1">Epstein-barr nuclear antigen</fullName>
    </submittedName>
</protein>